<reference evidence="1 2" key="1">
    <citation type="submission" date="2021-06" db="EMBL/GenBank/DDBJ databases">
        <authorList>
            <person name="Kallberg Y."/>
            <person name="Tangrot J."/>
            <person name="Rosling A."/>
        </authorList>
    </citation>
    <scope>NUCLEOTIDE SEQUENCE [LARGE SCALE GENOMIC DNA]</scope>
    <source>
        <strain evidence="1 2">120-4 pot B 10/14</strain>
    </source>
</reference>
<sequence>MSSFESILHGLKLSLKDFIEKHLPIESNYASVTSFTGFLNSTNDRIINERKGELLEYFIHQFLEKNGIISFINKTLVYLNKNNMPRISDGNIDLHGQYKLLIFLIQSKCKILVKDLREFLHTISNQPKTSVGFLVSSVELGDNARIELENSPIKERICVCFYYEIVDKIFEYARNSFGFNRHSIGKKHITIDAFPDNVFLSLFENEENFKYMPSQQKYQCVLEGTGGEEKLKRIFKYDEIIFREDINTST</sequence>
<dbReference type="EMBL" id="CAJVQB010038264">
    <property type="protein sequence ID" value="CAG8826044.1"/>
    <property type="molecule type" value="Genomic_DNA"/>
</dbReference>
<comment type="caution">
    <text evidence="1">The sequence shown here is derived from an EMBL/GenBank/DDBJ whole genome shotgun (WGS) entry which is preliminary data.</text>
</comment>
<gene>
    <name evidence="1" type="ORF">GMARGA_LOCUS29007</name>
</gene>
<proteinExistence type="predicted"/>
<accession>A0ABN7WC69</accession>
<organism evidence="1 2">
    <name type="scientific">Gigaspora margarita</name>
    <dbReference type="NCBI Taxonomy" id="4874"/>
    <lineage>
        <taxon>Eukaryota</taxon>
        <taxon>Fungi</taxon>
        <taxon>Fungi incertae sedis</taxon>
        <taxon>Mucoromycota</taxon>
        <taxon>Glomeromycotina</taxon>
        <taxon>Glomeromycetes</taxon>
        <taxon>Diversisporales</taxon>
        <taxon>Gigasporaceae</taxon>
        <taxon>Gigaspora</taxon>
    </lineage>
</organism>
<evidence type="ECO:0000313" key="1">
    <source>
        <dbReference type="EMBL" id="CAG8826044.1"/>
    </source>
</evidence>
<dbReference type="Proteomes" id="UP000789901">
    <property type="component" value="Unassembled WGS sequence"/>
</dbReference>
<protein>
    <submittedName>
        <fullName evidence="1">5805_t:CDS:1</fullName>
    </submittedName>
</protein>
<evidence type="ECO:0000313" key="2">
    <source>
        <dbReference type="Proteomes" id="UP000789901"/>
    </source>
</evidence>
<name>A0ABN7WC69_GIGMA</name>
<keyword evidence="2" id="KW-1185">Reference proteome</keyword>